<evidence type="ECO:0000256" key="5">
    <source>
        <dbReference type="ARBA" id="ARBA00013198"/>
    </source>
</evidence>
<dbReference type="Proteomes" id="UP000815846">
    <property type="component" value="Unassembled WGS sequence"/>
</dbReference>
<comment type="function">
    <text evidence="2 7">Hydrolysis of 6-phosphogluconolactone to 6-phosphogluconate.</text>
</comment>
<proteinExistence type="inferred from homology"/>
<evidence type="ECO:0000256" key="3">
    <source>
        <dbReference type="ARBA" id="ARBA00004961"/>
    </source>
</evidence>
<keyword evidence="7 9" id="KW-0378">Hydrolase</keyword>
<comment type="pathway">
    <text evidence="3 7">Carbohydrate degradation; pentose phosphate pathway; D-ribulose 5-phosphate from D-glucose 6-phosphate (oxidative stage): step 2/3.</text>
</comment>
<dbReference type="InterPro" id="IPR037171">
    <property type="entry name" value="NagB/RpiA_transferase-like"/>
</dbReference>
<evidence type="ECO:0000256" key="6">
    <source>
        <dbReference type="ARBA" id="ARBA00020337"/>
    </source>
</evidence>
<evidence type="ECO:0000256" key="7">
    <source>
        <dbReference type="RuleBase" id="RU365095"/>
    </source>
</evidence>
<evidence type="ECO:0000256" key="2">
    <source>
        <dbReference type="ARBA" id="ARBA00002681"/>
    </source>
</evidence>
<dbReference type="Gene3D" id="3.40.50.1360">
    <property type="match status" value="1"/>
</dbReference>
<dbReference type="InterPro" id="IPR039104">
    <property type="entry name" value="6PGL"/>
</dbReference>
<dbReference type="InterPro" id="IPR005900">
    <property type="entry name" value="6-phosphogluconolactonase_DevB"/>
</dbReference>
<dbReference type="NCBIfam" id="TIGR01198">
    <property type="entry name" value="pgl"/>
    <property type="match status" value="1"/>
</dbReference>
<name>A0ABY3N0K2_9GAMM</name>
<sequence length="232" mass="25373">MQTLTEFLTRNDLDLALTQSVSDILAAAIELNGKASIAVSGGSTPKGFFNALSQRDIDWDKVTVTLADERWVDNDSAASNTRLVHENLLQNKAASATFFHLKQGDAFSEEALHKLNVATVDTGILPFDVLILGMGEDGHTASLFPCSEQISEGLAVDNKDALLKVIPTTAPHERISFTFSALSQSKNTFLHLCGDNKKVVLEQALENTDIFEMPIRAFLCHPTLKTQIFWAP</sequence>
<dbReference type="PANTHER" id="PTHR11054:SF0">
    <property type="entry name" value="6-PHOSPHOGLUCONOLACTONASE"/>
    <property type="match status" value="1"/>
</dbReference>
<evidence type="ECO:0000313" key="9">
    <source>
        <dbReference type="EMBL" id="TYK66777.1"/>
    </source>
</evidence>
<dbReference type="PANTHER" id="PTHR11054">
    <property type="entry name" value="6-PHOSPHOGLUCONOLACTONASE"/>
    <property type="match status" value="1"/>
</dbReference>
<comment type="caution">
    <text evidence="9">The sequence shown here is derived from an EMBL/GenBank/DDBJ whole genome shotgun (WGS) entry which is preliminary data.</text>
</comment>
<dbReference type="GO" id="GO:0017057">
    <property type="term" value="F:6-phosphogluconolactonase activity"/>
    <property type="evidence" value="ECO:0007669"/>
    <property type="project" value="UniProtKB-EC"/>
</dbReference>
<dbReference type="EC" id="3.1.1.31" evidence="5 7"/>
<evidence type="ECO:0000259" key="8">
    <source>
        <dbReference type="Pfam" id="PF01182"/>
    </source>
</evidence>
<comment type="similarity">
    <text evidence="4 7">Belongs to the glucosamine/galactosamine-6-phosphate isomerase family. 6-phosphogluconolactonase subfamily.</text>
</comment>
<evidence type="ECO:0000313" key="10">
    <source>
        <dbReference type="Proteomes" id="UP000815846"/>
    </source>
</evidence>
<feature type="domain" description="Glucosamine/galactosamine-6-phosphate isomerase" evidence="8">
    <location>
        <begin position="12"/>
        <end position="219"/>
    </location>
</feature>
<comment type="catalytic activity">
    <reaction evidence="1 7">
        <text>6-phospho-D-glucono-1,5-lactone + H2O = 6-phospho-D-gluconate + H(+)</text>
        <dbReference type="Rhea" id="RHEA:12556"/>
        <dbReference type="ChEBI" id="CHEBI:15377"/>
        <dbReference type="ChEBI" id="CHEBI:15378"/>
        <dbReference type="ChEBI" id="CHEBI:57955"/>
        <dbReference type="ChEBI" id="CHEBI:58759"/>
        <dbReference type="EC" id="3.1.1.31"/>
    </reaction>
</comment>
<dbReference type="SUPFAM" id="SSF100950">
    <property type="entry name" value="NagB/RpiA/CoA transferase-like"/>
    <property type="match status" value="1"/>
</dbReference>
<evidence type="ECO:0000256" key="1">
    <source>
        <dbReference type="ARBA" id="ARBA00000832"/>
    </source>
</evidence>
<dbReference type="RefSeq" id="WP_101343838.1">
    <property type="nucleotide sequence ID" value="NZ_PJAI02000002.1"/>
</dbReference>
<dbReference type="Pfam" id="PF01182">
    <property type="entry name" value="Glucosamine_iso"/>
    <property type="match status" value="1"/>
</dbReference>
<protein>
    <recommendedName>
        <fullName evidence="6 7">6-phosphogluconolactonase</fullName>
        <shortName evidence="7">6PGL</shortName>
        <ecNumber evidence="5 7">3.1.1.31</ecNumber>
    </recommendedName>
</protein>
<evidence type="ECO:0000256" key="4">
    <source>
        <dbReference type="ARBA" id="ARBA00010662"/>
    </source>
</evidence>
<gene>
    <name evidence="7 9" type="primary">pgl</name>
    <name evidence="9" type="ORF">CWS31_003050</name>
</gene>
<accession>A0ABY3N0K2</accession>
<dbReference type="InterPro" id="IPR006148">
    <property type="entry name" value="Glc/Gal-6P_isomerase"/>
</dbReference>
<keyword evidence="10" id="KW-1185">Reference proteome</keyword>
<organism evidence="9 10">
    <name type="scientific">Colwellia echini</name>
    <dbReference type="NCBI Taxonomy" id="1982103"/>
    <lineage>
        <taxon>Bacteria</taxon>
        <taxon>Pseudomonadati</taxon>
        <taxon>Pseudomonadota</taxon>
        <taxon>Gammaproteobacteria</taxon>
        <taxon>Alteromonadales</taxon>
        <taxon>Colwelliaceae</taxon>
        <taxon>Colwellia</taxon>
    </lineage>
</organism>
<dbReference type="CDD" id="cd01400">
    <property type="entry name" value="6PGL"/>
    <property type="match status" value="1"/>
</dbReference>
<dbReference type="EMBL" id="PJAI02000002">
    <property type="protein sequence ID" value="TYK66777.1"/>
    <property type="molecule type" value="Genomic_DNA"/>
</dbReference>
<reference evidence="9 10" key="1">
    <citation type="submission" date="2019-08" db="EMBL/GenBank/DDBJ databases">
        <title>Microbe sample from Colwellia echini.</title>
        <authorList>
            <person name="Christiansen L."/>
            <person name="Pathiraja D."/>
            <person name="Schultz-Johansen M."/>
            <person name="Choi I.-G."/>
            <person name="Stougaard P."/>
        </authorList>
    </citation>
    <scope>NUCLEOTIDE SEQUENCE [LARGE SCALE GENOMIC DNA]</scope>
    <source>
        <strain evidence="9 10">A3</strain>
    </source>
</reference>